<name>A0ABQ6PRI5_9BACT</name>
<keyword evidence="1" id="KW-0812">Transmembrane</keyword>
<comment type="caution">
    <text evidence="2">The sequence shown here is derived from an EMBL/GenBank/DDBJ whole genome shotgun (WGS) entry which is preliminary data.</text>
</comment>
<evidence type="ECO:0000313" key="2">
    <source>
        <dbReference type="EMBL" id="GMQ30619.1"/>
    </source>
</evidence>
<gene>
    <name evidence="2" type="ORF">Aconfl_32620</name>
</gene>
<dbReference type="EMBL" id="BTPD01000011">
    <property type="protein sequence ID" value="GMQ30619.1"/>
    <property type="molecule type" value="Genomic_DNA"/>
</dbReference>
<protein>
    <submittedName>
        <fullName evidence="2">Uncharacterized protein</fullName>
    </submittedName>
</protein>
<evidence type="ECO:0000313" key="3">
    <source>
        <dbReference type="Proteomes" id="UP001338309"/>
    </source>
</evidence>
<accession>A0ABQ6PRI5</accession>
<sequence>MKKYFIIIFVIMFVVFFIIKIAKIYPINIANNSLCKSEELAKKEMFFGEVVDKFHDKENHNYKAILIENGLGVHKSYIFDLDWNNGFEKVSVGDSIAKDLDILIVCIFKKDGTKIVAELDYNCR</sequence>
<reference evidence="2 3" key="1">
    <citation type="submission" date="2023-08" db="EMBL/GenBank/DDBJ databases">
        <title>Draft genome sequence of Algoriphagus confluentis.</title>
        <authorList>
            <person name="Takatani N."/>
            <person name="Hosokawa M."/>
            <person name="Sawabe T."/>
        </authorList>
    </citation>
    <scope>NUCLEOTIDE SEQUENCE [LARGE SCALE GENOMIC DNA]</scope>
    <source>
        <strain evidence="2 3">NBRC 111222</strain>
    </source>
</reference>
<keyword evidence="3" id="KW-1185">Reference proteome</keyword>
<proteinExistence type="predicted"/>
<evidence type="ECO:0000256" key="1">
    <source>
        <dbReference type="SAM" id="Phobius"/>
    </source>
</evidence>
<feature type="transmembrane region" description="Helical" evidence="1">
    <location>
        <begin position="5"/>
        <end position="25"/>
    </location>
</feature>
<organism evidence="2 3">
    <name type="scientific">Algoriphagus confluentis</name>
    <dbReference type="NCBI Taxonomy" id="1697556"/>
    <lineage>
        <taxon>Bacteria</taxon>
        <taxon>Pseudomonadati</taxon>
        <taxon>Bacteroidota</taxon>
        <taxon>Cytophagia</taxon>
        <taxon>Cytophagales</taxon>
        <taxon>Cyclobacteriaceae</taxon>
        <taxon>Algoriphagus</taxon>
    </lineage>
</organism>
<keyword evidence="1" id="KW-0472">Membrane</keyword>
<keyword evidence="1" id="KW-1133">Transmembrane helix</keyword>
<dbReference type="RefSeq" id="WP_338225329.1">
    <property type="nucleotide sequence ID" value="NZ_BTPD01000011.1"/>
</dbReference>
<dbReference type="Proteomes" id="UP001338309">
    <property type="component" value="Unassembled WGS sequence"/>
</dbReference>